<proteinExistence type="predicted"/>
<evidence type="ECO:0000259" key="12">
    <source>
        <dbReference type="PROSITE" id="PS51462"/>
    </source>
</evidence>
<gene>
    <name evidence="13" type="primary">NUDT14</name>
    <name evidence="13" type="ORF">TNIN_474071</name>
</gene>
<dbReference type="GO" id="GO:0019693">
    <property type="term" value="P:ribose phosphate metabolic process"/>
    <property type="evidence" value="ECO:0007669"/>
    <property type="project" value="TreeGrafter"/>
</dbReference>
<comment type="subcellular location">
    <subcellularLocation>
        <location evidence="2">Cytoplasm</location>
    </subcellularLocation>
</comment>
<evidence type="ECO:0000256" key="1">
    <source>
        <dbReference type="ARBA" id="ARBA00001946"/>
    </source>
</evidence>
<dbReference type="PANTHER" id="PTHR11839:SF15">
    <property type="entry name" value="URIDINE DIPHOSPHATE GLUCOSE PYROPHOSPHATASE NUDT14"/>
    <property type="match status" value="1"/>
</dbReference>
<dbReference type="InterPro" id="IPR015797">
    <property type="entry name" value="NUDIX_hydrolase-like_dom_sf"/>
</dbReference>
<sequence>MDKITSVKIVDCDESFYVKPVRMLYEQDGKQKEWDLMRVHDSVAVIIFNVTRQVLVFVKQFRPAVYYAEAKSEDNSNEIDVKKYPPSLGMTFELCAGIVDKDQSLAEMVRDEVLEECGYSVPLPLFQKVTSYRSGVGVAASLQTLFYVEVTDSMKISDGGGNDHEGEYIEVIEVDLHKAHSLIYDETLPRPPSLLLALMWFFQNKAPPKLSQKL</sequence>
<dbReference type="GO" id="GO:0046872">
    <property type="term" value="F:metal ion binding"/>
    <property type="evidence" value="ECO:0007669"/>
    <property type="project" value="InterPro"/>
</dbReference>
<evidence type="ECO:0000256" key="10">
    <source>
        <dbReference type="ARBA" id="ARBA00071467"/>
    </source>
</evidence>
<dbReference type="EC" id="3.6.1.45" evidence="9"/>
<dbReference type="NCBIfam" id="TIGR00052">
    <property type="entry name" value="nudix-type nucleoside diphosphatase, YffH/AdpP family"/>
    <property type="match status" value="1"/>
</dbReference>
<protein>
    <recommendedName>
        <fullName evidence="10">Uridine diphosphate glucose pyrophosphatase NUDT14</fullName>
        <ecNumber evidence="9">3.6.1.45</ecNumber>
    </recommendedName>
    <alternativeName>
        <fullName evidence="11">Nucleoside diphosphate-linked moiety X motif 14</fullName>
    </alternativeName>
</protein>
<dbReference type="SUPFAM" id="SSF55811">
    <property type="entry name" value="Nudix"/>
    <property type="match status" value="1"/>
</dbReference>
<dbReference type="GO" id="GO:0006753">
    <property type="term" value="P:nucleoside phosphate metabolic process"/>
    <property type="evidence" value="ECO:0007669"/>
    <property type="project" value="TreeGrafter"/>
</dbReference>
<evidence type="ECO:0000313" key="14">
    <source>
        <dbReference type="Proteomes" id="UP000886998"/>
    </source>
</evidence>
<dbReference type="Gene3D" id="3.90.79.10">
    <property type="entry name" value="Nucleoside Triphosphate Pyrophosphohydrolase"/>
    <property type="match status" value="1"/>
</dbReference>
<evidence type="ECO:0000256" key="5">
    <source>
        <dbReference type="ARBA" id="ARBA00022801"/>
    </source>
</evidence>
<reference evidence="13" key="1">
    <citation type="submission" date="2020-08" db="EMBL/GenBank/DDBJ databases">
        <title>Multicomponent nature underlies the extraordinary mechanical properties of spider dragline silk.</title>
        <authorList>
            <person name="Kono N."/>
            <person name="Nakamura H."/>
            <person name="Mori M."/>
            <person name="Yoshida Y."/>
            <person name="Ohtoshi R."/>
            <person name="Malay A.D."/>
            <person name="Moran D.A.P."/>
            <person name="Tomita M."/>
            <person name="Numata K."/>
            <person name="Arakawa K."/>
        </authorList>
    </citation>
    <scope>NUCLEOTIDE SEQUENCE</scope>
</reference>
<dbReference type="PROSITE" id="PS51462">
    <property type="entry name" value="NUDIX"/>
    <property type="match status" value="1"/>
</dbReference>
<comment type="caution">
    <text evidence="13">The sequence shown here is derived from an EMBL/GenBank/DDBJ whole genome shotgun (WGS) entry which is preliminary data.</text>
</comment>
<keyword evidence="14" id="KW-1185">Reference proteome</keyword>
<evidence type="ECO:0000256" key="8">
    <source>
        <dbReference type="ARBA" id="ARBA00054674"/>
    </source>
</evidence>
<evidence type="ECO:0000256" key="6">
    <source>
        <dbReference type="ARBA" id="ARBA00022842"/>
    </source>
</evidence>
<feature type="domain" description="Nudix hydrolase" evidence="12">
    <location>
        <begin position="38"/>
        <end position="196"/>
    </location>
</feature>
<dbReference type="InterPro" id="IPR004385">
    <property type="entry name" value="NDP_pyrophosphatase"/>
</dbReference>
<keyword evidence="5" id="KW-0378">Hydrolase</keyword>
<dbReference type="Proteomes" id="UP000886998">
    <property type="component" value="Unassembled WGS sequence"/>
</dbReference>
<keyword evidence="6" id="KW-0460">Magnesium</keyword>
<dbReference type="EMBL" id="BMAV01017356">
    <property type="protein sequence ID" value="GFY68942.1"/>
    <property type="molecule type" value="Genomic_DNA"/>
</dbReference>
<dbReference type="InterPro" id="IPR000086">
    <property type="entry name" value="NUDIX_hydrolase_dom"/>
</dbReference>
<evidence type="ECO:0000256" key="7">
    <source>
        <dbReference type="ARBA" id="ARBA00051086"/>
    </source>
</evidence>
<comment type="catalytic activity">
    <reaction evidence="7">
        <text>UDP-sugar + H2O = UMP + alpha-D-aldose 1-phosphate.</text>
        <dbReference type="EC" id="3.6.1.45"/>
    </reaction>
</comment>
<evidence type="ECO:0000256" key="2">
    <source>
        <dbReference type="ARBA" id="ARBA00004496"/>
    </source>
</evidence>
<comment type="cofactor">
    <cofactor evidence="1">
        <name>Mg(2+)</name>
        <dbReference type="ChEBI" id="CHEBI:18420"/>
    </cofactor>
</comment>
<evidence type="ECO:0000256" key="4">
    <source>
        <dbReference type="ARBA" id="ARBA00022490"/>
    </source>
</evidence>
<accession>A0A8X6YE11</accession>
<dbReference type="PANTHER" id="PTHR11839">
    <property type="entry name" value="UDP/ADP-SUGAR PYROPHOSPHATASE"/>
    <property type="match status" value="1"/>
</dbReference>
<organism evidence="13 14">
    <name type="scientific">Trichonephila inaurata madagascariensis</name>
    <dbReference type="NCBI Taxonomy" id="2747483"/>
    <lineage>
        <taxon>Eukaryota</taxon>
        <taxon>Metazoa</taxon>
        <taxon>Ecdysozoa</taxon>
        <taxon>Arthropoda</taxon>
        <taxon>Chelicerata</taxon>
        <taxon>Arachnida</taxon>
        <taxon>Araneae</taxon>
        <taxon>Araneomorphae</taxon>
        <taxon>Entelegynae</taxon>
        <taxon>Araneoidea</taxon>
        <taxon>Nephilidae</taxon>
        <taxon>Trichonephila</taxon>
        <taxon>Trichonephila inaurata</taxon>
    </lineage>
</organism>
<evidence type="ECO:0000256" key="11">
    <source>
        <dbReference type="ARBA" id="ARBA00080475"/>
    </source>
</evidence>
<comment type="function">
    <text evidence="8">Hydrolyzes UDP-glucose to glucose 1-phosphate and UMP and ADP-ribose to ribose 5-phosphate and AMP. The physiological substrate is probably UDP-glucose. Poor activity on other substrates such as ADP-glucose, CDP-glucose, GDP-glucose and GDP-mannose.</text>
</comment>
<evidence type="ECO:0000256" key="3">
    <source>
        <dbReference type="ARBA" id="ARBA00011738"/>
    </source>
</evidence>
<dbReference type="OrthoDB" id="10249920at2759"/>
<dbReference type="CDD" id="cd18887">
    <property type="entry name" value="NUDIX_UGPPase_Nudt14"/>
    <property type="match status" value="1"/>
</dbReference>
<dbReference type="GO" id="GO:0005737">
    <property type="term" value="C:cytoplasm"/>
    <property type="evidence" value="ECO:0007669"/>
    <property type="project" value="UniProtKB-SubCell"/>
</dbReference>
<dbReference type="AlphaFoldDB" id="A0A8X6YE11"/>
<dbReference type="GO" id="GO:0008768">
    <property type="term" value="F:UDP-sugar diphosphatase activity"/>
    <property type="evidence" value="ECO:0007669"/>
    <property type="project" value="UniProtKB-EC"/>
</dbReference>
<comment type="subunit">
    <text evidence="3">Homodimer.</text>
</comment>
<dbReference type="FunFam" id="3.90.79.10:FF:000035">
    <property type="entry name" value="Uridine diphosphate glucose pyrophosphatase"/>
    <property type="match status" value="1"/>
</dbReference>
<name>A0A8X6YE11_9ARAC</name>
<evidence type="ECO:0000313" key="13">
    <source>
        <dbReference type="EMBL" id="GFY68942.1"/>
    </source>
</evidence>
<keyword evidence="4" id="KW-0963">Cytoplasm</keyword>
<evidence type="ECO:0000256" key="9">
    <source>
        <dbReference type="ARBA" id="ARBA00066480"/>
    </source>
</evidence>